<evidence type="ECO:0000313" key="2">
    <source>
        <dbReference type="EMBL" id="AJY74254.1"/>
    </source>
</evidence>
<sequence>MPETAMFDSVNQIICKVILHVIGALGEGLELHSPEKSEGTGTEDNLIGQRSPSSMDLYFTSMRNYRDLTHSYQDRKKGLLHPRSDQQSPQLLQRFGRFRQMDRDQQIRRVTNL</sequence>
<protein>
    <submittedName>
        <fullName evidence="2">Uncharacterized protein</fullName>
    </submittedName>
</protein>
<dbReference type="PATRIC" id="fig|1126833.4.peg.1359"/>
<dbReference type="AlphaFoldDB" id="A0A0D5NFV4"/>
<feature type="region of interest" description="Disordered" evidence="1">
    <location>
        <begin position="31"/>
        <end position="52"/>
    </location>
</feature>
<accession>A0A0D5NFV4</accession>
<evidence type="ECO:0000256" key="1">
    <source>
        <dbReference type="SAM" id="MobiDB-lite"/>
    </source>
</evidence>
<proteinExistence type="predicted"/>
<reference evidence="2 3" key="1">
    <citation type="journal article" date="2015" name="J. Biotechnol.">
        <title>Complete genome sequence of Paenibacillus beijingensis 7188(T) (=DSM 24997(T)), a novel rhizobacterium from jujube garden soil.</title>
        <authorList>
            <person name="Kwak Y."/>
            <person name="Shin J.H."/>
        </authorList>
    </citation>
    <scope>NUCLEOTIDE SEQUENCE [LARGE SCALE GENOMIC DNA]</scope>
    <source>
        <strain evidence="2 3">DSM 24997</strain>
    </source>
</reference>
<name>A0A0D5NFV4_9BACL</name>
<evidence type="ECO:0000313" key="3">
    <source>
        <dbReference type="Proteomes" id="UP000032633"/>
    </source>
</evidence>
<dbReference type="EMBL" id="CP011058">
    <property type="protein sequence ID" value="AJY74254.1"/>
    <property type="molecule type" value="Genomic_DNA"/>
</dbReference>
<feature type="compositionally biased region" description="Polar residues" evidence="1">
    <location>
        <begin position="39"/>
        <end position="52"/>
    </location>
</feature>
<gene>
    <name evidence="2" type="ORF">VN24_06260</name>
</gene>
<dbReference type="Proteomes" id="UP000032633">
    <property type="component" value="Chromosome"/>
</dbReference>
<organism evidence="2 3">
    <name type="scientific">Paenibacillus beijingensis</name>
    <dbReference type="NCBI Taxonomy" id="1126833"/>
    <lineage>
        <taxon>Bacteria</taxon>
        <taxon>Bacillati</taxon>
        <taxon>Bacillota</taxon>
        <taxon>Bacilli</taxon>
        <taxon>Bacillales</taxon>
        <taxon>Paenibacillaceae</taxon>
        <taxon>Paenibacillus</taxon>
    </lineage>
</organism>
<dbReference type="HOGENOM" id="CLU_2130953_0_0_9"/>
<dbReference type="KEGG" id="pbj:VN24_06260"/>
<reference evidence="3" key="2">
    <citation type="submission" date="2015-03" db="EMBL/GenBank/DDBJ databases">
        <title>Genome sequence of Paenibacillus beijingensis strain DSM 24997T.</title>
        <authorList>
            <person name="Kwak Y."/>
            <person name="Shin J.-H."/>
        </authorList>
    </citation>
    <scope>NUCLEOTIDE SEQUENCE [LARGE SCALE GENOMIC DNA]</scope>
    <source>
        <strain evidence="3">DSM 24997</strain>
    </source>
</reference>
<keyword evidence="3" id="KW-1185">Reference proteome</keyword>